<dbReference type="AlphaFoldDB" id="A0A7Y2EEI1"/>
<sequence>MRSFYLILIVGAILVTGLGAPAEVQAQFEEVVTLKEALKMSLQAEGAKSLSKKEYVLTDEQKANLKKIFGFDAEEKYLMYTGLDAEKNPIGTAIIVNIAGKEGPLQMVVAVRPETGAVYNLGFTIFGEERGKPAANPSYLKQYLGADHKKAFVLGKDVDAVTGATWTSNSVSEGVKVAVNVYNLLVLKEQTEESTDD</sequence>
<dbReference type="InterPro" id="IPR007329">
    <property type="entry name" value="FMN-bd"/>
</dbReference>
<dbReference type="SMART" id="SM00900">
    <property type="entry name" value="FMN_bind"/>
    <property type="match status" value="1"/>
</dbReference>
<dbReference type="Proteomes" id="UP000547674">
    <property type="component" value="Unassembled WGS sequence"/>
</dbReference>
<organism evidence="2 3">
    <name type="scientific">Eiseniibacteriota bacterium</name>
    <dbReference type="NCBI Taxonomy" id="2212470"/>
    <lineage>
        <taxon>Bacteria</taxon>
        <taxon>Candidatus Eiseniibacteriota</taxon>
    </lineage>
</organism>
<gene>
    <name evidence="2" type="ORF">HKN21_17215</name>
</gene>
<evidence type="ECO:0000259" key="1">
    <source>
        <dbReference type="SMART" id="SM00900"/>
    </source>
</evidence>
<evidence type="ECO:0000313" key="2">
    <source>
        <dbReference type="EMBL" id="NNF08505.1"/>
    </source>
</evidence>
<dbReference type="GO" id="GO:0016020">
    <property type="term" value="C:membrane"/>
    <property type="evidence" value="ECO:0007669"/>
    <property type="project" value="InterPro"/>
</dbReference>
<feature type="domain" description="FMN-binding" evidence="1">
    <location>
        <begin position="100"/>
        <end position="182"/>
    </location>
</feature>
<dbReference type="EMBL" id="JABDJR010000690">
    <property type="protein sequence ID" value="NNF08505.1"/>
    <property type="molecule type" value="Genomic_DNA"/>
</dbReference>
<protein>
    <submittedName>
        <fullName evidence="2">FMN-binding protein</fullName>
    </submittedName>
</protein>
<comment type="caution">
    <text evidence="2">The sequence shown here is derived from an EMBL/GenBank/DDBJ whole genome shotgun (WGS) entry which is preliminary data.</text>
</comment>
<evidence type="ECO:0000313" key="3">
    <source>
        <dbReference type="Proteomes" id="UP000547674"/>
    </source>
</evidence>
<name>A0A7Y2EEI1_UNCEI</name>
<accession>A0A7Y2EEI1</accession>
<dbReference type="GO" id="GO:0010181">
    <property type="term" value="F:FMN binding"/>
    <property type="evidence" value="ECO:0007669"/>
    <property type="project" value="InterPro"/>
</dbReference>
<reference evidence="2 3" key="1">
    <citation type="submission" date="2020-03" db="EMBL/GenBank/DDBJ databases">
        <title>Metabolic flexibility allows generalist bacteria to become dominant in a frequently disturbed ecosystem.</title>
        <authorList>
            <person name="Chen Y.-J."/>
            <person name="Leung P.M."/>
            <person name="Bay S.K."/>
            <person name="Hugenholtz P."/>
            <person name="Kessler A.J."/>
            <person name="Shelley G."/>
            <person name="Waite D.W."/>
            <person name="Cook P.L."/>
            <person name="Greening C."/>
        </authorList>
    </citation>
    <scope>NUCLEOTIDE SEQUENCE [LARGE SCALE GENOMIC DNA]</scope>
    <source>
        <strain evidence="2">SS_bin_28</strain>
    </source>
</reference>
<proteinExistence type="predicted"/>
<dbReference type="Pfam" id="PF04205">
    <property type="entry name" value="FMN_bind"/>
    <property type="match status" value="1"/>
</dbReference>